<feature type="compositionally biased region" description="Basic and acidic residues" evidence="1">
    <location>
        <begin position="1"/>
        <end position="12"/>
    </location>
</feature>
<feature type="region of interest" description="Disordered" evidence="1">
    <location>
        <begin position="1"/>
        <end position="32"/>
    </location>
</feature>
<protein>
    <submittedName>
        <fullName evidence="2">Uncharacterized protein</fullName>
    </submittedName>
</protein>
<sequence length="105" mass="11455">MTTLKEHGRTAYEARYAGQTLGPDGPAPSWMDLGPDERRIWAQVEAAVVRDLREAVRHAVRAHDAIGVAVEAEAVDEAIEAEKHMEGAVERLRALVEGEADQEGP</sequence>
<dbReference type="Proteomes" id="UP001156856">
    <property type="component" value="Unassembled WGS sequence"/>
</dbReference>
<proteinExistence type="predicted"/>
<keyword evidence="5" id="KW-1185">Reference proteome</keyword>
<evidence type="ECO:0000313" key="4">
    <source>
        <dbReference type="Proteomes" id="UP000321960"/>
    </source>
</evidence>
<reference evidence="2 4" key="3">
    <citation type="submission" date="2019-07" db="EMBL/GenBank/DDBJ databases">
        <title>Whole genome shotgun sequence of Methylobacterium oxalidis NBRC 107715.</title>
        <authorList>
            <person name="Hosoyama A."/>
            <person name="Uohara A."/>
            <person name="Ohji S."/>
            <person name="Ichikawa N."/>
        </authorList>
    </citation>
    <scope>NUCLEOTIDE SEQUENCE [LARGE SCALE GENOMIC DNA]</scope>
    <source>
        <strain evidence="2 4">NBRC 107715</strain>
    </source>
</reference>
<dbReference type="OrthoDB" id="8006203at2"/>
<reference evidence="3" key="1">
    <citation type="journal article" date="2014" name="Int. J. Syst. Evol. Microbiol.">
        <title>Complete genome of a new Firmicutes species belonging to the dominant human colonic microbiota ('Ruminococcus bicirculans') reveals two chromosomes and a selective capacity to utilize plant glucans.</title>
        <authorList>
            <consortium name="NISC Comparative Sequencing Program"/>
            <person name="Wegmann U."/>
            <person name="Louis P."/>
            <person name="Goesmann A."/>
            <person name="Henrissat B."/>
            <person name="Duncan S.H."/>
            <person name="Flint H.J."/>
        </authorList>
    </citation>
    <scope>NUCLEOTIDE SEQUENCE</scope>
    <source>
        <strain evidence="3">NBRC 107715</strain>
    </source>
</reference>
<gene>
    <name evidence="3" type="ORF">GCM10007888_39270</name>
    <name evidence="2" type="ORF">MOX02_56600</name>
</gene>
<name>A0A512JCF9_9HYPH</name>
<comment type="caution">
    <text evidence="2">The sequence shown here is derived from an EMBL/GenBank/DDBJ whole genome shotgun (WGS) entry which is preliminary data.</text>
</comment>
<dbReference type="RefSeq" id="WP_147029051.1">
    <property type="nucleotide sequence ID" value="NZ_BJZU01000167.1"/>
</dbReference>
<reference evidence="3" key="4">
    <citation type="submission" date="2023-01" db="EMBL/GenBank/DDBJ databases">
        <title>Draft genome sequence of Methylobacterium oxalidis strain NBRC 107715.</title>
        <authorList>
            <person name="Sun Q."/>
            <person name="Mori K."/>
        </authorList>
    </citation>
    <scope>NUCLEOTIDE SEQUENCE</scope>
    <source>
        <strain evidence="3">NBRC 107715</strain>
    </source>
</reference>
<organism evidence="2 4">
    <name type="scientific">Methylobacterium oxalidis</name>
    <dbReference type="NCBI Taxonomy" id="944322"/>
    <lineage>
        <taxon>Bacteria</taxon>
        <taxon>Pseudomonadati</taxon>
        <taxon>Pseudomonadota</taxon>
        <taxon>Alphaproteobacteria</taxon>
        <taxon>Hyphomicrobiales</taxon>
        <taxon>Methylobacteriaceae</taxon>
        <taxon>Methylobacterium</taxon>
    </lineage>
</organism>
<dbReference type="EMBL" id="BSPK01000074">
    <property type="protein sequence ID" value="GLS65545.1"/>
    <property type="molecule type" value="Genomic_DNA"/>
</dbReference>
<evidence type="ECO:0000256" key="1">
    <source>
        <dbReference type="SAM" id="MobiDB-lite"/>
    </source>
</evidence>
<dbReference type="EMBL" id="BJZU01000167">
    <property type="protein sequence ID" value="GEP07622.1"/>
    <property type="molecule type" value="Genomic_DNA"/>
</dbReference>
<evidence type="ECO:0000313" key="5">
    <source>
        <dbReference type="Proteomes" id="UP001156856"/>
    </source>
</evidence>
<reference evidence="5" key="2">
    <citation type="journal article" date="2019" name="Int. J. Syst. Evol. Microbiol.">
        <title>The Global Catalogue of Microorganisms (GCM) 10K type strain sequencing project: providing services to taxonomists for standard genome sequencing and annotation.</title>
        <authorList>
            <consortium name="The Broad Institute Genomics Platform"/>
            <consortium name="The Broad Institute Genome Sequencing Center for Infectious Disease"/>
            <person name="Wu L."/>
            <person name="Ma J."/>
        </authorList>
    </citation>
    <scope>NUCLEOTIDE SEQUENCE [LARGE SCALE GENOMIC DNA]</scope>
    <source>
        <strain evidence="5">NBRC 107715</strain>
    </source>
</reference>
<dbReference type="Proteomes" id="UP000321960">
    <property type="component" value="Unassembled WGS sequence"/>
</dbReference>
<evidence type="ECO:0000313" key="3">
    <source>
        <dbReference type="EMBL" id="GLS65545.1"/>
    </source>
</evidence>
<accession>A0A512JCF9</accession>
<evidence type="ECO:0000313" key="2">
    <source>
        <dbReference type="EMBL" id="GEP07622.1"/>
    </source>
</evidence>
<dbReference type="AlphaFoldDB" id="A0A512JCF9"/>